<feature type="region of interest" description="Disordered" evidence="2">
    <location>
        <begin position="2129"/>
        <end position="2153"/>
    </location>
</feature>
<organism evidence="5 6">
    <name type="scientific">Glossina fuscipes</name>
    <dbReference type="NCBI Taxonomy" id="7396"/>
    <lineage>
        <taxon>Eukaryota</taxon>
        <taxon>Metazoa</taxon>
        <taxon>Ecdysozoa</taxon>
        <taxon>Arthropoda</taxon>
        <taxon>Hexapoda</taxon>
        <taxon>Insecta</taxon>
        <taxon>Pterygota</taxon>
        <taxon>Neoptera</taxon>
        <taxon>Endopterygota</taxon>
        <taxon>Diptera</taxon>
        <taxon>Brachycera</taxon>
        <taxon>Muscomorpha</taxon>
        <taxon>Hippoboscoidea</taxon>
        <taxon>Glossinidae</taxon>
        <taxon>Glossina</taxon>
    </lineage>
</organism>
<feature type="compositionally biased region" description="Low complexity" evidence="2">
    <location>
        <begin position="2192"/>
        <end position="2209"/>
    </location>
</feature>
<dbReference type="FunFam" id="1.25.40.10:FF:001545">
    <property type="entry name" value="tetratricopeptide repeat protein 28"/>
    <property type="match status" value="1"/>
</dbReference>
<dbReference type="KEGG" id="gfs:119644775"/>
<feature type="compositionally biased region" description="Basic and acidic residues" evidence="2">
    <location>
        <begin position="2058"/>
        <end position="2068"/>
    </location>
</feature>
<sequence length="2675" mass="292012">MKLLERKKKKEKGIHKLIKSKYAIIKTTHSTTATATMTNYENLLNLPLNFNGNNDKNVCSTADGLANSNSTHDAIKMSQREFSENEPECNPELPAANRALFLEKVRQSNAACQNGDFATAVVLYTDALQLDPGNYILYSNRSAARLKQGQFALALQDATKARELCPQWPKAYFRQGVALQCLGRYGEALASFAAGLGQDVQNKQLLAGLLEASIKSPLRHALEPTFQQLRAMNLDQSPFVVISVVGQELLQAGQYHSAVTVLEAALRIGSCSLKLRGSVFSALSSAHWALNQLDKAISYMQQDLAVAKSLGDTAGECRAHGNLGSAYFSQGSYKEALTAHRYQLVLAMKCKDTQAAAAALTSLGHVYTAIGDYPNALASHKQCVQLVKQMGDRLQEAREIGNVGAVYLAMGEFDSAVDCHTQHLRLARKLGNQVEEARAYSNLGSSHHYRRNFSQAITFHEQVLRIAQQLGDRNIEARAYAGLGHAARCAGDFVQAKKWHEKQLEMALAARDKVGEGRACSNLGIVYQLLGEHDAALKLHQAHLTIARQLHDRAGMGRAYGNIGNAYSSAGLYEAAIKYHKQELTISKEVNDRSAEASTHGNLAVAYQALGAHDMALIHYRAHLNIARELKDTQGEACALLNLGNCLSSRQEFAQAVPYYEQYLMLSQELGDVIAEGKACHFLGYAHYCIGNYREAVRYYDQDLALAKDLQDKMNMGRAYCNLGLAHLALGNTQAALECQKYFLAVAHMTNHLPGKFRALGNIGDILIRTGEIEEAAKMYQRQLTLARQARERSMEAAACGALGLAHRLVKKYDKALGYHTQELTLRQEMSDLPGECKAHGHLGAVHMALCSYTHAVKCYQEQLERAQELQDSAIEAQAYGNLGIAKLNMGHYEEAIGYLEQQLGTLERVNLPTTQHDRARALGHLGDCYDALGDYEEGIKCHERHLQLATTLQSFRDQERAYRGLGHSHRALGNLQESLVCLEKRLVVAHELGNPEVKAVAYGDLGNIHCALGNHEQAVNCLEHQQEIARELGDRTLVSDATSALGNVYRRMGDYDGALKLHKMDLEMGEHLSANFMQARACGNLGSVYEAIRSYVDAVKFYEKQLSLTTDRLSKTYACGSLGRVFYQMGQYTQAINYLKQGLAIAQSINKSEEEAKIRHQLGLALKASGDNDEARSQMENAAQLLESVRYDQRSPEARSSLFDLQTSCYHILQQIFVLMQRNEDALVAAERCKARTSPDTNSMTRKTTVTCSESIYDIVNRTKTNVLYFSLAGDELYAWFLQPLKGIVRFHSIKISEETLKMSSEKLAEHAKNVEDKESLLERYINMVRDNLGVNSESILQEGDGSGWRSSSENLLDDFSNERSGFLRMVNRNHLMNSSNYSLSSLFSLGSVGGSVASLQGSTRSIGSLQGSSRSRRAPMLPAWQGPSCLHTLFNLLLSPFDDLLPTGCAVSRQGRKELILVLDNELYLVPFAILRSSKEEGEYLSERCSIITVPSLQSLRLKSKIIRSRELAENLNTALVVGGPRIPATLAETWGWSESPASLQEAAMVADMLQAKTLAGCNATKEAVISELSSAECVHFAANLSWKLGAVVLSPGDVVDSQTQKRFYQAGANSKGQCEQDDETPELSGGNMELPQLSDFILSAADVLNMKLNAKLVVLSSYHSIEPITGSGVANLAGSWLCAGAGAVLISLWPVPETAAKILLRAFYSALLQGARAARALAEAMQTVQHTKHFAHPANWAGFLLIGGNVRLSNKVALMGHALCELMRTPDKCRDALRVCLHLVEKSLQRIHRGQKNAMYTTQKSIENKAGPVAGWKDLLMAVGFRFEPAANGIPSSVFFPQADPEDRLSQCSASLQALLALTPLTLQALAKLVNSSDMADDIIAVIRNVLTQFPSKGSPDLEASIEIPLSVRLWRVAGCHELLASVGFDLTEVGQDQVTLRTGKQANRRTCQFVLQALLALFDTQEAPKSLGLDSSSSCESLVEDNTADLALTTSNTPANHPLNSLSQTNIGLNSPGNSNKPLSLVSSLPPLPINRSRVISSGSSAFISYVRRRGEPDGGRTESECPPTSNTSSSTSVAMYPQLDSSLNNTTDSELSDGYISQNHLNKSVIPRLGYSSLRAPVRVSRPGGGGESDAAFTPSPPVTTQNPVDQNVSLALAHQTRIRNLYSGSGIGYLGDSAIPEMGAIPPSANASRRPDSSSSASSTTDWEGSGHATVLRRGGHLLQNANHMPPLPPPRQNMPLVDSLRPLAPMAPVYNNLGQMTVSNQNPITTTTNNNNTDSNSSESEFERSLKLGVQMPMSHFRLKPKIKLGNAQSSLAARVSKEHALFMDRLSVRTEVNGVQANAATVIAATANNTAGCRKPINLPEEDDNALVFNASNLYFSQDDNELLNEAKKEMKPNATGLNTTHIATDNQIAVAKEAVKNNQKTIQDSIMRHMNREMTPTISEVYHERNLGLGLAPPLSKLLLSKNYEENESTNKINSANTNALKNLVDAVNEMELSGNSSTSSVSTANTKTLNTHNLTANVTSSIANINQKEICSNCGEPADVICRCKAATVQKKTSLKPWLSNVPSSIVKASDLTTADILERQSKKRTGNMNETSSLPSNSTMNTLSNLKRMPSPFSELLRRDEGDGRSVADSQCSSNYKNITVVKNSGDNNQQTTSLTNRKV</sequence>
<dbReference type="FunFam" id="1.25.40.10:FF:000040">
    <property type="entry name" value="Tetratricopeptide repeat domain 28"/>
    <property type="match status" value="1"/>
</dbReference>
<protein>
    <submittedName>
        <fullName evidence="6">Tetratricopeptide repeat protein 28</fullName>
    </submittedName>
</protein>
<evidence type="ECO:0000256" key="2">
    <source>
        <dbReference type="SAM" id="MobiDB-lite"/>
    </source>
</evidence>
<dbReference type="Proteomes" id="UP000092443">
    <property type="component" value="Unplaced"/>
</dbReference>
<name>A0A9C5ZIQ6_9MUSC</name>
<keyword evidence="5" id="KW-1185">Reference proteome</keyword>
<dbReference type="SUPFAM" id="SSF48452">
    <property type="entry name" value="TPR-like"/>
    <property type="match status" value="7"/>
</dbReference>
<dbReference type="PANTHER" id="PTHR10098">
    <property type="entry name" value="RAPSYN-RELATED"/>
    <property type="match status" value="1"/>
</dbReference>
<dbReference type="InterPro" id="IPR011990">
    <property type="entry name" value="TPR-like_helical_dom_sf"/>
</dbReference>
<dbReference type="InterPro" id="IPR058900">
    <property type="entry name" value="TTC28_C"/>
</dbReference>
<dbReference type="FunFam" id="1.25.40.10:FF:001760">
    <property type="entry name" value="tetratricopeptide repeat protein 28"/>
    <property type="match status" value="1"/>
</dbReference>
<dbReference type="PANTHER" id="PTHR10098:SF108">
    <property type="entry name" value="TETRATRICOPEPTIDE REPEAT PROTEIN 28"/>
    <property type="match status" value="1"/>
</dbReference>
<feature type="repeat" description="TPR" evidence="1">
    <location>
        <begin position="437"/>
        <end position="470"/>
    </location>
</feature>
<gene>
    <name evidence="6" type="primary">LOC119644775</name>
</gene>
<dbReference type="Pfam" id="PF13424">
    <property type="entry name" value="TPR_12"/>
    <property type="match status" value="8"/>
</dbReference>
<dbReference type="Gene3D" id="1.25.40.10">
    <property type="entry name" value="Tetratricopeptide repeat domain"/>
    <property type="match status" value="6"/>
</dbReference>
<dbReference type="PROSITE" id="PS50005">
    <property type="entry name" value="TPR"/>
    <property type="match status" value="8"/>
</dbReference>
<dbReference type="Pfam" id="PF12770">
    <property type="entry name" value="CHAT"/>
    <property type="match status" value="1"/>
</dbReference>
<feature type="repeat" description="TPR" evidence="1">
    <location>
        <begin position="877"/>
        <end position="910"/>
    </location>
</feature>
<feature type="repeat" description="TPR" evidence="1">
    <location>
        <begin position="1040"/>
        <end position="1073"/>
    </location>
</feature>
<evidence type="ECO:0000313" key="5">
    <source>
        <dbReference type="Proteomes" id="UP000092443"/>
    </source>
</evidence>
<feature type="region of interest" description="Disordered" evidence="2">
    <location>
        <begin position="2058"/>
        <end position="2082"/>
    </location>
</feature>
<dbReference type="InterPro" id="IPR019734">
    <property type="entry name" value="TPR_rpt"/>
</dbReference>
<feature type="repeat" description="TPR" evidence="1">
    <location>
        <begin position="557"/>
        <end position="590"/>
    </location>
</feature>
<feature type="repeat" description="TPR" evidence="1">
    <location>
        <begin position="920"/>
        <end position="953"/>
    </location>
</feature>
<feature type="region of interest" description="Disordered" evidence="2">
    <location>
        <begin position="2272"/>
        <end position="2291"/>
    </location>
</feature>
<dbReference type="InterPro" id="IPR024983">
    <property type="entry name" value="CHAT_dom"/>
</dbReference>
<evidence type="ECO:0000256" key="1">
    <source>
        <dbReference type="PROSITE-ProRule" id="PRU00339"/>
    </source>
</evidence>
<dbReference type="Pfam" id="PF26117">
    <property type="entry name" value="TTC28_C"/>
    <property type="match status" value="1"/>
</dbReference>
<feature type="region of interest" description="Disordered" evidence="2">
    <location>
        <begin position="1613"/>
        <end position="1632"/>
    </location>
</feature>
<feature type="compositionally biased region" description="Low complexity" evidence="2">
    <location>
        <begin position="2069"/>
        <end position="2081"/>
    </location>
</feature>
<feature type="repeat" description="TPR" evidence="1">
    <location>
        <begin position="1080"/>
        <end position="1113"/>
    </location>
</feature>
<reference evidence="6" key="1">
    <citation type="submission" date="2025-08" db="UniProtKB">
        <authorList>
            <consortium name="RefSeq"/>
        </authorList>
    </citation>
    <scope>IDENTIFICATION</scope>
    <source>
        <tissue evidence="6">Whole body pupa</tissue>
    </source>
</reference>
<dbReference type="SMART" id="SM00028">
    <property type="entry name" value="TPR"/>
    <property type="match status" value="26"/>
</dbReference>
<dbReference type="GeneID" id="119644775"/>
<accession>A0A9C5ZIQ6</accession>
<dbReference type="FunFam" id="1.25.40.10:FF:000416">
    <property type="entry name" value="Tetratricopeptide repeat protein 28"/>
    <property type="match status" value="1"/>
</dbReference>
<dbReference type="Pfam" id="PF13432">
    <property type="entry name" value="TPR_16"/>
    <property type="match status" value="1"/>
</dbReference>
<feature type="region of interest" description="Disordered" evidence="2">
    <location>
        <begin position="1998"/>
        <end position="2019"/>
    </location>
</feature>
<evidence type="ECO:0000313" key="6">
    <source>
        <dbReference type="RefSeq" id="XP_037900433.1"/>
    </source>
</evidence>
<feature type="compositionally biased region" description="Low complexity" evidence="2">
    <location>
        <begin position="2272"/>
        <end position="2290"/>
    </location>
</feature>
<evidence type="ECO:0000259" key="4">
    <source>
        <dbReference type="Pfam" id="PF26117"/>
    </source>
</evidence>
<dbReference type="Pfam" id="PF13181">
    <property type="entry name" value="TPR_8"/>
    <property type="match status" value="1"/>
</dbReference>
<feature type="domain" description="CHAT" evidence="3">
    <location>
        <begin position="1431"/>
        <end position="1750"/>
    </location>
</feature>
<feature type="repeat" description="TPR" evidence="1">
    <location>
        <begin position="357"/>
        <end position="390"/>
    </location>
</feature>
<dbReference type="FunFam" id="1.25.40.10:FF:000792">
    <property type="entry name" value="tetratricopeptide repeat protein 28"/>
    <property type="match status" value="1"/>
</dbReference>
<proteinExistence type="predicted"/>
<keyword evidence="1" id="KW-0802">TPR repeat</keyword>
<feature type="region of interest" description="Disordered" evidence="2">
    <location>
        <begin position="2594"/>
        <end position="2623"/>
    </location>
</feature>
<dbReference type="Pfam" id="PF13176">
    <property type="entry name" value="TPR_7"/>
    <property type="match status" value="4"/>
</dbReference>
<evidence type="ECO:0000259" key="3">
    <source>
        <dbReference type="Pfam" id="PF12770"/>
    </source>
</evidence>
<feature type="repeat" description="TPR" evidence="1">
    <location>
        <begin position="757"/>
        <end position="790"/>
    </location>
</feature>
<feature type="region of interest" description="Disordered" evidence="2">
    <location>
        <begin position="2190"/>
        <end position="2218"/>
    </location>
</feature>
<feature type="compositionally biased region" description="Polar residues" evidence="2">
    <location>
        <begin position="2601"/>
        <end position="2620"/>
    </location>
</feature>
<feature type="domain" description="TTC28 C-terminal" evidence="4">
    <location>
        <begin position="1865"/>
        <end position="1971"/>
    </location>
</feature>
<dbReference type="RefSeq" id="XP_037900433.1">
    <property type="nucleotide sequence ID" value="XM_038044505.1"/>
</dbReference>
<dbReference type="FunFam" id="1.25.40.10:FF:000209">
    <property type="entry name" value="Tetratricopeptide repeat domain 28"/>
    <property type="match status" value="1"/>
</dbReference>